<feature type="region of interest" description="Disordered" evidence="1">
    <location>
        <begin position="99"/>
        <end position="155"/>
    </location>
</feature>
<proteinExistence type="predicted"/>
<feature type="transmembrane region" description="Helical" evidence="2">
    <location>
        <begin position="20"/>
        <end position="42"/>
    </location>
</feature>
<sequence length="155" mass="16859">MGDASNSQHHAASLTKGAIAGIAVGATVGALLLIGGLGYYLIWRRRRNGLRISSGRDGPSYDYDAIKHEENPLDPPVPYDSTPQLMSAPVLEMEAVQKPVEVAGTRTTRTTTVKKSPVVTEMEGDHERPVAEMEAADQEKKKDTNESRIETFELP</sequence>
<organism evidence="3 4">
    <name type="scientific">Xylaria arbuscula</name>
    <dbReference type="NCBI Taxonomy" id="114810"/>
    <lineage>
        <taxon>Eukaryota</taxon>
        <taxon>Fungi</taxon>
        <taxon>Dikarya</taxon>
        <taxon>Ascomycota</taxon>
        <taxon>Pezizomycotina</taxon>
        <taxon>Sordariomycetes</taxon>
        <taxon>Xylariomycetidae</taxon>
        <taxon>Xylariales</taxon>
        <taxon>Xylariaceae</taxon>
        <taxon>Xylaria</taxon>
    </lineage>
</organism>
<evidence type="ECO:0000256" key="2">
    <source>
        <dbReference type="SAM" id="Phobius"/>
    </source>
</evidence>
<accession>A0A9W8TRI3</accession>
<keyword evidence="2" id="KW-0812">Transmembrane</keyword>
<comment type="caution">
    <text evidence="3">The sequence shown here is derived from an EMBL/GenBank/DDBJ whole genome shotgun (WGS) entry which is preliminary data.</text>
</comment>
<evidence type="ECO:0000313" key="4">
    <source>
        <dbReference type="Proteomes" id="UP001148614"/>
    </source>
</evidence>
<reference evidence="3" key="1">
    <citation type="submission" date="2022-07" db="EMBL/GenBank/DDBJ databases">
        <title>Genome Sequence of Xylaria arbuscula.</title>
        <authorList>
            <person name="Buettner E."/>
        </authorList>
    </citation>
    <scope>NUCLEOTIDE SEQUENCE</scope>
    <source>
        <strain evidence="3">VT107</strain>
    </source>
</reference>
<name>A0A9W8TRI3_9PEZI</name>
<protein>
    <submittedName>
        <fullName evidence="3">Uncharacterized protein</fullName>
    </submittedName>
</protein>
<keyword evidence="2" id="KW-1133">Transmembrane helix</keyword>
<dbReference type="AlphaFoldDB" id="A0A9W8TRI3"/>
<keyword evidence="4" id="KW-1185">Reference proteome</keyword>
<feature type="region of interest" description="Disordered" evidence="1">
    <location>
        <begin position="53"/>
        <end position="84"/>
    </location>
</feature>
<evidence type="ECO:0000256" key="1">
    <source>
        <dbReference type="SAM" id="MobiDB-lite"/>
    </source>
</evidence>
<gene>
    <name evidence="3" type="ORF">NPX13_g1188</name>
</gene>
<dbReference type="EMBL" id="JANPWZ010000102">
    <property type="protein sequence ID" value="KAJ3579369.1"/>
    <property type="molecule type" value="Genomic_DNA"/>
</dbReference>
<evidence type="ECO:0000313" key="3">
    <source>
        <dbReference type="EMBL" id="KAJ3579369.1"/>
    </source>
</evidence>
<keyword evidence="2" id="KW-0472">Membrane</keyword>
<dbReference type="Proteomes" id="UP001148614">
    <property type="component" value="Unassembled WGS sequence"/>
</dbReference>
<feature type="compositionally biased region" description="Basic and acidic residues" evidence="1">
    <location>
        <begin position="123"/>
        <end position="155"/>
    </location>
</feature>